<evidence type="ECO:0008006" key="3">
    <source>
        <dbReference type="Google" id="ProtNLM"/>
    </source>
</evidence>
<accession>A0A1Y1YJI4</accession>
<dbReference type="PANTHER" id="PTHR46546:SF4">
    <property type="entry name" value="SHEWANELLA-LIKE PROTEIN PHOSPHATASE 1"/>
    <property type="match status" value="1"/>
</dbReference>
<dbReference type="STRING" id="1754190.A0A1Y1YJI4"/>
<proteinExistence type="predicted"/>
<dbReference type="EMBL" id="MCOG01000584">
    <property type="protein sequence ID" value="ORX97764.1"/>
    <property type="molecule type" value="Genomic_DNA"/>
</dbReference>
<evidence type="ECO:0000313" key="2">
    <source>
        <dbReference type="Proteomes" id="UP000193920"/>
    </source>
</evidence>
<reference evidence="1 2" key="1">
    <citation type="submission" date="2016-08" db="EMBL/GenBank/DDBJ databases">
        <title>A Parts List for Fungal Cellulosomes Revealed by Comparative Genomics.</title>
        <authorList>
            <consortium name="DOE Joint Genome Institute"/>
            <person name="Haitjema C.H."/>
            <person name="Gilmore S.P."/>
            <person name="Henske J.K."/>
            <person name="Solomon K.V."/>
            <person name="De Groot R."/>
            <person name="Kuo A."/>
            <person name="Mondo S.J."/>
            <person name="Salamov A.A."/>
            <person name="Labutti K."/>
            <person name="Zhao Z."/>
            <person name="Chiniquy J."/>
            <person name="Barry K."/>
            <person name="Brewer H.M."/>
            <person name="Purvine S.O."/>
            <person name="Wright A.T."/>
            <person name="Boxma B."/>
            <person name="Van Alen T."/>
            <person name="Hackstein J.H."/>
            <person name="Baker S.E."/>
            <person name="Grigoriev I.V."/>
            <person name="O'Malley M.A."/>
        </authorList>
    </citation>
    <scope>NUCLEOTIDE SEQUENCE [LARGE SCALE GENOMIC DNA]</scope>
    <source>
        <strain evidence="1 2">G1</strain>
    </source>
</reference>
<dbReference type="PANTHER" id="PTHR46546">
    <property type="entry name" value="SHEWANELLA-LIKE PROTEIN PHOSPHATASE 1"/>
    <property type="match status" value="1"/>
</dbReference>
<dbReference type="OrthoDB" id="5976022at2759"/>
<gene>
    <name evidence="1" type="ORF">LY90DRAFT_520039</name>
</gene>
<dbReference type="Proteomes" id="UP000193920">
    <property type="component" value="Unassembled WGS sequence"/>
</dbReference>
<keyword evidence="2" id="KW-1185">Reference proteome</keyword>
<dbReference type="InterPro" id="IPR029052">
    <property type="entry name" value="Metallo-depent_PP-like"/>
</dbReference>
<protein>
    <recommendedName>
        <fullName evidence="3">Metallo-dependent phosphatase</fullName>
    </recommendedName>
</protein>
<dbReference type="AlphaFoldDB" id="A0A1Y1YJI4"/>
<sequence length="232" mass="27079">MDRGDDIVKIFDLIKSLKKQAPKKNSIVHLILGNHEIYNLRANYFFTSTNDLKSFGSLENREKALSLKGKYGKLIREEMKPVLTIDDSIFVHAGLYSEFIENGVEHLNEYVHQILKTAPSIDEICELKKKRIDHPLYSNPILVSEKSPFDNRDFSTLPEKEICPEVEKILKMTNTKRMIIGHTVQQYDEMQSRCNNQLLIIDIGMSYCYGDYFGYVEILNDKNEVWFRYNNN</sequence>
<comment type="caution">
    <text evidence="1">The sequence shown here is derived from an EMBL/GenBank/DDBJ whole genome shotgun (WGS) entry which is preliminary data.</text>
</comment>
<dbReference type="Gene3D" id="3.60.21.10">
    <property type="match status" value="1"/>
</dbReference>
<name>A0A1Y1YJI4_9FUNG</name>
<evidence type="ECO:0000313" key="1">
    <source>
        <dbReference type="EMBL" id="ORX97764.1"/>
    </source>
</evidence>
<dbReference type="SUPFAM" id="SSF56300">
    <property type="entry name" value="Metallo-dependent phosphatases"/>
    <property type="match status" value="1"/>
</dbReference>
<organism evidence="1 2">
    <name type="scientific">Neocallimastix californiae</name>
    <dbReference type="NCBI Taxonomy" id="1754190"/>
    <lineage>
        <taxon>Eukaryota</taxon>
        <taxon>Fungi</taxon>
        <taxon>Fungi incertae sedis</taxon>
        <taxon>Chytridiomycota</taxon>
        <taxon>Chytridiomycota incertae sedis</taxon>
        <taxon>Neocallimastigomycetes</taxon>
        <taxon>Neocallimastigales</taxon>
        <taxon>Neocallimastigaceae</taxon>
        <taxon>Neocallimastix</taxon>
    </lineage>
</organism>